<reference evidence="1 2" key="1">
    <citation type="submission" date="2021-06" db="EMBL/GenBank/DDBJ databases">
        <title>Differences between aerobic and microaerobic xylene degrading microbial communities.</title>
        <authorList>
            <person name="Banerjee S."/>
            <person name="Tancsics A."/>
        </authorList>
    </citation>
    <scope>NUCLEOTIDE SEQUENCE [LARGE SCALE GENOMIC DNA]</scope>
    <source>
        <strain evidence="1 2">MAP12</strain>
    </source>
</reference>
<dbReference type="CDD" id="cd06150">
    <property type="entry name" value="YjgF_YER057c_UK114_like_2"/>
    <property type="match status" value="1"/>
</dbReference>
<comment type="caution">
    <text evidence="1">The sequence shown here is derived from an EMBL/GenBank/DDBJ whole genome shotgun (WGS) entry which is preliminary data.</text>
</comment>
<name>A0ABS6MTK8_9GAMM</name>
<dbReference type="Pfam" id="PF01042">
    <property type="entry name" value="Ribonuc_L-PSP"/>
    <property type="match status" value="1"/>
</dbReference>
<dbReference type="PANTHER" id="PTHR47328:SF1">
    <property type="entry name" value="RUTC FAMILY PROTEIN YOAB"/>
    <property type="match status" value="1"/>
</dbReference>
<keyword evidence="2" id="KW-1185">Reference proteome</keyword>
<sequence>MAIRRLHSEPRYSEIVIHNGTVHLGGQLADDLSGDIRQQTRETLANIDRLLAEAGTDKTRILSTTIYLRDIATDFAAMNEVWDAWVAPGASPARATVEARLYAPEVRVEMMVIAALP</sequence>
<dbReference type="Proteomes" id="UP000813068">
    <property type="component" value="Unassembled WGS sequence"/>
</dbReference>
<dbReference type="EMBL" id="JAHRGL010000010">
    <property type="protein sequence ID" value="MBV2131880.1"/>
    <property type="molecule type" value="Genomic_DNA"/>
</dbReference>
<dbReference type="InterPro" id="IPR006175">
    <property type="entry name" value="YjgF/YER057c/UK114"/>
</dbReference>
<accession>A0ABS6MTK8</accession>
<dbReference type="InterPro" id="IPR035709">
    <property type="entry name" value="YoaB-like"/>
</dbReference>
<proteinExistence type="predicted"/>
<protein>
    <submittedName>
        <fullName evidence="1">RidA family protein</fullName>
    </submittedName>
</protein>
<dbReference type="RefSeq" id="WP_217679791.1">
    <property type="nucleotide sequence ID" value="NZ_JAHRGL010000010.1"/>
</dbReference>
<evidence type="ECO:0000313" key="2">
    <source>
        <dbReference type="Proteomes" id="UP000813068"/>
    </source>
</evidence>
<evidence type="ECO:0000313" key="1">
    <source>
        <dbReference type="EMBL" id="MBV2131880.1"/>
    </source>
</evidence>
<organism evidence="1 2">
    <name type="scientific">Geopseudomonas aromaticivorans</name>
    <dbReference type="NCBI Taxonomy" id="2849492"/>
    <lineage>
        <taxon>Bacteria</taxon>
        <taxon>Pseudomonadati</taxon>
        <taxon>Pseudomonadota</taxon>
        <taxon>Gammaproteobacteria</taxon>
        <taxon>Pseudomonadales</taxon>
        <taxon>Pseudomonadaceae</taxon>
        <taxon>Geopseudomonas</taxon>
    </lineage>
</organism>
<gene>
    <name evidence="1" type="ORF">KRX52_03600</name>
</gene>
<dbReference type="PANTHER" id="PTHR47328">
    <property type="match status" value="1"/>
</dbReference>